<dbReference type="EMBL" id="MU001693">
    <property type="protein sequence ID" value="KAF2454160.1"/>
    <property type="molecule type" value="Genomic_DNA"/>
</dbReference>
<evidence type="ECO:0000313" key="2">
    <source>
        <dbReference type="Proteomes" id="UP000799766"/>
    </source>
</evidence>
<protein>
    <submittedName>
        <fullName evidence="1">Uncharacterized protein</fullName>
    </submittedName>
</protein>
<keyword evidence="2" id="KW-1185">Reference proteome</keyword>
<proteinExistence type="predicted"/>
<feature type="non-terminal residue" evidence="1">
    <location>
        <position position="1"/>
    </location>
</feature>
<sequence>GSDIWHLVLLFPSLQELLREAPPRLSGSYSVIVMAPPLFALPREIRNEIYFFFLFKTFRASEPQRKHTRRASIDTLLFEFDLPGDFKNALLANKQMRKEVLHELFLSFAFNFGEMFYGFHTFPRGFARRIREASVSFAIYDPPLPGEEMDRLQYRYDNLPNVEAVTIYVDFRVRSVDHYLQRWGAPYESFFSSFGPAKNITLVFRMAKYNRSSSDDVGRIADKWRERYETDLEDLKCGATVLPEDRAYDGWNRLDQWEGLSFHMDNA</sequence>
<name>A0A6A6NQR6_9PEZI</name>
<gene>
    <name evidence="1" type="ORF">BDY21DRAFT_400657</name>
</gene>
<organism evidence="1 2">
    <name type="scientific">Lineolata rhizophorae</name>
    <dbReference type="NCBI Taxonomy" id="578093"/>
    <lineage>
        <taxon>Eukaryota</taxon>
        <taxon>Fungi</taxon>
        <taxon>Dikarya</taxon>
        <taxon>Ascomycota</taxon>
        <taxon>Pezizomycotina</taxon>
        <taxon>Dothideomycetes</taxon>
        <taxon>Dothideomycetes incertae sedis</taxon>
        <taxon>Lineolatales</taxon>
        <taxon>Lineolataceae</taxon>
        <taxon>Lineolata</taxon>
    </lineage>
</organism>
<dbReference type="Proteomes" id="UP000799766">
    <property type="component" value="Unassembled WGS sequence"/>
</dbReference>
<evidence type="ECO:0000313" key="1">
    <source>
        <dbReference type="EMBL" id="KAF2454160.1"/>
    </source>
</evidence>
<reference evidence="1" key="1">
    <citation type="journal article" date="2020" name="Stud. Mycol.">
        <title>101 Dothideomycetes genomes: a test case for predicting lifestyles and emergence of pathogens.</title>
        <authorList>
            <person name="Haridas S."/>
            <person name="Albert R."/>
            <person name="Binder M."/>
            <person name="Bloem J."/>
            <person name="Labutti K."/>
            <person name="Salamov A."/>
            <person name="Andreopoulos B."/>
            <person name="Baker S."/>
            <person name="Barry K."/>
            <person name="Bills G."/>
            <person name="Bluhm B."/>
            <person name="Cannon C."/>
            <person name="Castanera R."/>
            <person name="Culley D."/>
            <person name="Daum C."/>
            <person name="Ezra D."/>
            <person name="Gonzalez J."/>
            <person name="Henrissat B."/>
            <person name="Kuo A."/>
            <person name="Liang C."/>
            <person name="Lipzen A."/>
            <person name="Lutzoni F."/>
            <person name="Magnuson J."/>
            <person name="Mondo S."/>
            <person name="Nolan M."/>
            <person name="Ohm R."/>
            <person name="Pangilinan J."/>
            <person name="Park H.-J."/>
            <person name="Ramirez L."/>
            <person name="Alfaro M."/>
            <person name="Sun H."/>
            <person name="Tritt A."/>
            <person name="Yoshinaga Y."/>
            <person name="Zwiers L.-H."/>
            <person name="Turgeon B."/>
            <person name="Goodwin S."/>
            <person name="Spatafora J."/>
            <person name="Crous P."/>
            <person name="Grigoriev I."/>
        </authorList>
    </citation>
    <scope>NUCLEOTIDE SEQUENCE</scope>
    <source>
        <strain evidence="1">ATCC 16933</strain>
    </source>
</reference>
<dbReference type="AlphaFoldDB" id="A0A6A6NQR6"/>
<accession>A0A6A6NQR6</accession>